<organism evidence="1 2">
    <name type="scientific">Rhododendron molle</name>
    <name type="common">Chinese azalea</name>
    <name type="synonym">Azalea mollis</name>
    <dbReference type="NCBI Taxonomy" id="49168"/>
    <lineage>
        <taxon>Eukaryota</taxon>
        <taxon>Viridiplantae</taxon>
        <taxon>Streptophyta</taxon>
        <taxon>Embryophyta</taxon>
        <taxon>Tracheophyta</taxon>
        <taxon>Spermatophyta</taxon>
        <taxon>Magnoliopsida</taxon>
        <taxon>eudicotyledons</taxon>
        <taxon>Gunneridae</taxon>
        <taxon>Pentapetalae</taxon>
        <taxon>asterids</taxon>
        <taxon>Ericales</taxon>
        <taxon>Ericaceae</taxon>
        <taxon>Ericoideae</taxon>
        <taxon>Rhodoreae</taxon>
        <taxon>Rhododendron</taxon>
    </lineage>
</organism>
<keyword evidence="2" id="KW-1185">Reference proteome</keyword>
<accession>A0ACC0PHA8</accession>
<comment type="caution">
    <text evidence="1">The sequence shown here is derived from an EMBL/GenBank/DDBJ whole genome shotgun (WGS) entry which is preliminary data.</text>
</comment>
<protein>
    <submittedName>
        <fullName evidence="1">Uncharacterized protein</fullName>
    </submittedName>
</protein>
<dbReference type="EMBL" id="CM046390">
    <property type="protein sequence ID" value="KAI8564524.1"/>
    <property type="molecule type" value="Genomic_DNA"/>
</dbReference>
<evidence type="ECO:0000313" key="1">
    <source>
        <dbReference type="EMBL" id="KAI8564524.1"/>
    </source>
</evidence>
<dbReference type="Proteomes" id="UP001062846">
    <property type="component" value="Chromosome 3"/>
</dbReference>
<sequence>MRNGSCGYGPRCRFHHPNPTGVGGHDPNSSPRNDECSGQFSVPAVHYNGESIPLNASRASHPAQASWSTHVLSDKAVPYYQENHSAYMPTMHFLPQEALPTPEWNGYQTITRLGFVEPMPNQSQGWPMDLKGSDLIGIAETDSEKTLPYLLPALVHVSAQPQIIERVSTKLCSCAITLRIDDDDDVQLMPLL</sequence>
<evidence type="ECO:0000313" key="2">
    <source>
        <dbReference type="Proteomes" id="UP001062846"/>
    </source>
</evidence>
<proteinExistence type="predicted"/>
<name>A0ACC0PHA8_RHOML</name>
<reference evidence="1" key="1">
    <citation type="submission" date="2022-02" db="EMBL/GenBank/DDBJ databases">
        <title>Plant Genome Project.</title>
        <authorList>
            <person name="Zhang R.-G."/>
        </authorList>
    </citation>
    <scope>NUCLEOTIDE SEQUENCE</scope>
    <source>
        <strain evidence="1">AT1</strain>
    </source>
</reference>
<gene>
    <name evidence="1" type="ORF">RHMOL_Rhmol03G0188200</name>
</gene>